<dbReference type="Gene3D" id="1.10.8.10">
    <property type="entry name" value="DNA helicase RuvA subunit, C-terminal domain"/>
    <property type="match status" value="1"/>
</dbReference>
<dbReference type="PANTHER" id="PTHR23333">
    <property type="entry name" value="UBX DOMAIN CONTAINING PROTEIN"/>
    <property type="match status" value="1"/>
</dbReference>
<dbReference type="InterPro" id="IPR012989">
    <property type="entry name" value="SEP_domain"/>
</dbReference>
<protein>
    <submittedName>
        <fullName evidence="3">NSFL1 cofactor p47</fullName>
    </submittedName>
</protein>
<dbReference type="Gene3D" id="3.10.20.90">
    <property type="entry name" value="Phosphatidylinositol 3-kinase Catalytic Subunit, Chain A, domain 1"/>
    <property type="match status" value="1"/>
</dbReference>
<dbReference type="GO" id="GO:0000045">
    <property type="term" value="P:autophagosome assembly"/>
    <property type="evidence" value="ECO:0007669"/>
    <property type="project" value="TreeGrafter"/>
</dbReference>
<dbReference type="SUPFAM" id="SSF46934">
    <property type="entry name" value="UBA-like"/>
    <property type="match status" value="1"/>
</dbReference>
<gene>
    <name evidence="3" type="ORF">CGI_10018455</name>
</gene>
<dbReference type="GO" id="GO:0043161">
    <property type="term" value="P:proteasome-mediated ubiquitin-dependent protein catabolic process"/>
    <property type="evidence" value="ECO:0007669"/>
    <property type="project" value="TreeGrafter"/>
</dbReference>
<dbReference type="Pfam" id="PF08059">
    <property type="entry name" value="SEP"/>
    <property type="match status" value="1"/>
</dbReference>
<evidence type="ECO:0000256" key="1">
    <source>
        <dbReference type="SAM" id="MobiDB-lite"/>
    </source>
</evidence>
<dbReference type="InterPro" id="IPR029071">
    <property type="entry name" value="Ubiquitin-like_domsf"/>
</dbReference>
<reference evidence="3" key="1">
    <citation type="journal article" date="2012" name="Nature">
        <title>The oyster genome reveals stress adaptation and complexity of shell formation.</title>
        <authorList>
            <person name="Zhang G."/>
            <person name="Fang X."/>
            <person name="Guo X."/>
            <person name="Li L."/>
            <person name="Luo R."/>
            <person name="Xu F."/>
            <person name="Yang P."/>
            <person name="Zhang L."/>
            <person name="Wang X."/>
            <person name="Qi H."/>
            <person name="Xiong Z."/>
            <person name="Que H."/>
            <person name="Xie Y."/>
            <person name="Holland P.W."/>
            <person name="Paps J."/>
            <person name="Zhu Y."/>
            <person name="Wu F."/>
            <person name="Chen Y."/>
            <person name="Wang J."/>
            <person name="Peng C."/>
            <person name="Meng J."/>
            <person name="Yang L."/>
            <person name="Liu J."/>
            <person name="Wen B."/>
            <person name="Zhang N."/>
            <person name="Huang Z."/>
            <person name="Zhu Q."/>
            <person name="Feng Y."/>
            <person name="Mount A."/>
            <person name="Hedgecock D."/>
            <person name="Xu Z."/>
            <person name="Liu Y."/>
            <person name="Domazet-Loso T."/>
            <person name="Du Y."/>
            <person name="Sun X."/>
            <person name="Zhang S."/>
            <person name="Liu B."/>
            <person name="Cheng P."/>
            <person name="Jiang X."/>
            <person name="Li J."/>
            <person name="Fan D."/>
            <person name="Wang W."/>
            <person name="Fu W."/>
            <person name="Wang T."/>
            <person name="Wang B."/>
            <person name="Zhang J."/>
            <person name="Peng Z."/>
            <person name="Li Y."/>
            <person name="Li N."/>
            <person name="Wang J."/>
            <person name="Chen M."/>
            <person name="He Y."/>
            <person name="Tan F."/>
            <person name="Song X."/>
            <person name="Zheng Q."/>
            <person name="Huang R."/>
            <person name="Yang H."/>
            <person name="Du X."/>
            <person name="Chen L."/>
            <person name="Yang M."/>
            <person name="Gaffney P.M."/>
            <person name="Wang S."/>
            <person name="Luo L."/>
            <person name="She Z."/>
            <person name="Ming Y."/>
            <person name="Huang W."/>
            <person name="Zhang S."/>
            <person name="Huang B."/>
            <person name="Zhang Y."/>
            <person name="Qu T."/>
            <person name="Ni P."/>
            <person name="Miao G."/>
            <person name="Wang J."/>
            <person name="Wang Q."/>
            <person name="Steinberg C.E."/>
            <person name="Wang H."/>
            <person name="Li N."/>
            <person name="Qian L."/>
            <person name="Zhang G."/>
            <person name="Li Y."/>
            <person name="Yang H."/>
            <person name="Liu X."/>
            <person name="Wang J."/>
            <person name="Yin Y."/>
            <person name="Wang J."/>
        </authorList>
    </citation>
    <scope>NUCLEOTIDE SEQUENCE [LARGE SCALE GENOMIC DNA]</scope>
    <source>
        <strain evidence="3">05x7-T-G4-1.051#20</strain>
    </source>
</reference>
<dbReference type="GO" id="GO:0061025">
    <property type="term" value="P:membrane fusion"/>
    <property type="evidence" value="ECO:0007669"/>
    <property type="project" value="TreeGrafter"/>
</dbReference>
<dbReference type="InterPro" id="IPR009060">
    <property type="entry name" value="UBA-like_sf"/>
</dbReference>
<dbReference type="InterPro" id="IPR001012">
    <property type="entry name" value="UBX_dom"/>
</dbReference>
<dbReference type="SMART" id="SM00553">
    <property type="entry name" value="SEP"/>
    <property type="match status" value="1"/>
</dbReference>
<feature type="compositionally biased region" description="Basic and acidic residues" evidence="1">
    <location>
        <begin position="89"/>
        <end position="103"/>
    </location>
</feature>
<dbReference type="PROSITE" id="PS50033">
    <property type="entry name" value="UBX"/>
    <property type="match status" value="1"/>
</dbReference>
<dbReference type="InterPro" id="IPR036241">
    <property type="entry name" value="NSFL1C_SEP_dom_sf"/>
</dbReference>
<dbReference type="InParanoid" id="K1QBN4"/>
<feature type="region of interest" description="Disordered" evidence="1">
    <location>
        <begin position="133"/>
        <end position="184"/>
    </location>
</feature>
<dbReference type="GO" id="GO:0005829">
    <property type="term" value="C:cytosol"/>
    <property type="evidence" value="ECO:0007669"/>
    <property type="project" value="TreeGrafter"/>
</dbReference>
<dbReference type="SUPFAM" id="SSF54236">
    <property type="entry name" value="Ubiquitin-like"/>
    <property type="match status" value="1"/>
</dbReference>
<name>K1QBN4_MAGGI</name>
<proteinExistence type="predicted"/>
<dbReference type="SMART" id="SM00166">
    <property type="entry name" value="UBX"/>
    <property type="match status" value="1"/>
</dbReference>
<dbReference type="CDD" id="cd14348">
    <property type="entry name" value="UBA_p47"/>
    <property type="match status" value="1"/>
</dbReference>
<feature type="compositionally biased region" description="Low complexity" evidence="1">
    <location>
        <begin position="149"/>
        <end position="168"/>
    </location>
</feature>
<dbReference type="FunFam" id="3.10.20.90:FF:000093">
    <property type="entry name" value="NSFL1 (P97) cofactor (P47)"/>
    <property type="match status" value="1"/>
</dbReference>
<evidence type="ECO:0000313" key="3">
    <source>
        <dbReference type="EMBL" id="EKC34212.1"/>
    </source>
</evidence>
<accession>K1QBN4</accession>
<dbReference type="AlphaFoldDB" id="K1QBN4"/>
<dbReference type="Pfam" id="PF00789">
    <property type="entry name" value="UBX"/>
    <property type="match status" value="1"/>
</dbReference>
<dbReference type="GO" id="GO:0043130">
    <property type="term" value="F:ubiquitin binding"/>
    <property type="evidence" value="ECO:0007669"/>
    <property type="project" value="TreeGrafter"/>
</dbReference>
<dbReference type="PANTHER" id="PTHR23333:SF20">
    <property type="entry name" value="NSFL1 COFACTOR P47"/>
    <property type="match status" value="1"/>
</dbReference>
<dbReference type="EMBL" id="JH816385">
    <property type="protein sequence ID" value="EKC34212.1"/>
    <property type="molecule type" value="Genomic_DNA"/>
</dbReference>
<sequence>MADNSQREKIEQFTNLTGVEADRAKFYLESSGWNIELAVASFYEHGDDDDVQVVEPPPEENVVAQSQPPPPQRTGATKSSGQQVLGPPRKKESGKKIVDNLFKSAREEVPQELISRGKEVNLNMEDHRTEDYVQPKVSVKPFTGEGHMLGSPAPSLAKSPSSGSSASGNTEDAAKQRVKVNDSAPTTNLQVRLADGSRLVVKLNHTHKISDVRNYITIARPEYASASFVLMTTFPNKELTDENQSLADAKLLNAVIVQRMK</sequence>
<organism evidence="3">
    <name type="scientific">Magallana gigas</name>
    <name type="common">Pacific oyster</name>
    <name type="synonym">Crassostrea gigas</name>
    <dbReference type="NCBI Taxonomy" id="29159"/>
    <lineage>
        <taxon>Eukaryota</taxon>
        <taxon>Metazoa</taxon>
        <taxon>Spiralia</taxon>
        <taxon>Lophotrochozoa</taxon>
        <taxon>Mollusca</taxon>
        <taxon>Bivalvia</taxon>
        <taxon>Autobranchia</taxon>
        <taxon>Pteriomorphia</taxon>
        <taxon>Ostreida</taxon>
        <taxon>Ostreoidea</taxon>
        <taxon>Ostreidae</taxon>
        <taxon>Magallana</taxon>
    </lineage>
</organism>
<evidence type="ECO:0000259" key="2">
    <source>
        <dbReference type="PROSITE" id="PS50033"/>
    </source>
</evidence>
<dbReference type="Pfam" id="PF14555">
    <property type="entry name" value="UBA_4"/>
    <property type="match status" value="1"/>
</dbReference>
<dbReference type="GO" id="GO:0005634">
    <property type="term" value="C:nucleus"/>
    <property type="evidence" value="ECO:0007669"/>
    <property type="project" value="TreeGrafter"/>
</dbReference>
<dbReference type="GO" id="GO:0031468">
    <property type="term" value="P:nuclear membrane reassembly"/>
    <property type="evidence" value="ECO:0007669"/>
    <property type="project" value="TreeGrafter"/>
</dbReference>
<dbReference type="GO" id="GO:0007030">
    <property type="term" value="P:Golgi organization"/>
    <property type="evidence" value="ECO:0007669"/>
    <property type="project" value="TreeGrafter"/>
</dbReference>
<dbReference type="HOGENOM" id="CLU_029402_3_2_1"/>
<feature type="region of interest" description="Disordered" evidence="1">
    <location>
        <begin position="48"/>
        <end position="103"/>
    </location>
</feature>
<feature type="domain" description="UBX" evidence="2">
    <location>
        <begin position="182"/>
        <end position="259"/>
    </location>
</feature>
<dbReference type="SUPFAM" id="SSF102848">
    <property type="entry name" value="NSFL1 (p97 ATPase) cofactor p47, SEP domain"/>
    <property type="match status" value="1"/>
</dbReference>
<feature type="compositionally biased region" description="Polar residues" evidence="1">
    <location>
        <begin position="74"/>
        <end position="83"/>
    </location>
</feature>